<name>A0A1W1CW23_9ZZZZ</name>
<dbReference type="FunFam" id="3.40.50.300:FF:001119">
    <property type="entry name" value="Iron-sulfur cluster carrier protein"/>
    <property type="match status" value="1"/>
</dbReference>
<evidence type="ECO:0000256" key="1">
    <source>
        <dbReference type="ARBA" id="ARBA00022723"/>
    </source>
</evidence>
<accession>A0A1W1CW23</accession>
<keyword evidence="1" id="KW-0479">Metal-binding</keyword>
<keyword evidence="2" id="KW-0547">Nucleotide-binding</keyword>
<dbReference type="Pfam" id="PF10609">
    <property type="entry name" value="ParA"/>
    <property type="match status" value="1"/>
</dbReference>
<keyword evidence="5" id="KW-0411">Iron-sulfur</keyword>
<gene>
    <name evidence="7" type="ORF">MNB_SM-6-297</name>
</gene>
<dbReference type="EMBL" id="FPHK01000138">
    <property type="protein sequence ID" value="SFV69979.1"/>
    <property type="molecule type" value="Genomic_DNA"/>
</dbReference>
<dbReference type="InterPro" id="IPR002744">
    <property type="entry name" value="MIP18-like"/>
</dbReference>
<dbReference type="Gene3D" id="3.40.50.300">
    <property type="entry name" value="P-loop containing nucleotide triphosphate hydrolases"/>
    <property type="match status" value="1"/>
</dbReference>
<evidence type="ECO:0000259" key="6">
    <source>
        <dbReference type="Pfam" id="PF01883"/>
    </source>
</evidence>
<dbReference type="SUPFAM" id="SSF117916">
    <property type="entry name" value="Fe-S cluster assembly (FSCA) domain-like"/>
    <property type="match status" value="1"/>
</dbReference>
<dbReference type="InterPro" id="IPR033756">
    <property type="entry name" value="YlxH/NBP35"/>
</dbReference>
<sequence length="368" mass="39141">MTEEIVKSALSKVMYPGFTKDIVTFGFVKDIVINGEDVSFTVDITSSAPEVAAQITQEAEKELQLAGAKKVTVNIKAPVMPRESSSRGKNIAPQIKNFLMVSSGKGGVGKSTTSVNIAIALAQQGKKVGLLDADIYGPNIPRMLGVADIKPEVSGNKVLPIKAYGIEVMSMGSLMEQGQSLIWRGAMIMKAIEQFLRDILWSELDVLVIDMPPGTGDAQLTLAQSVPVTAGLTVTTPQGVSLDDSRRSLDMFKKLNIPIAGIVENMSGFIAPDTGVEYDIFGKGTSEPMAKEFDTKVIAEIPIEPAIRTGGDEGKPITFVAPTSESAKRYMQAAESIWETIEDINASGGVDNEAVQPTTPPGVSACSM</sequence>
<evidence type="ECO:0000256" key="2">
    <source>
        <dbReference type="ARBA" id="ARBA00022741"/>
    </source>
</evidence>
<dbReference type="HAMAP" id="MF_02040">
    <property type="entry name" value="Mrp_NBP35"/>
    <property type="match status" value="1"/>
</dbReference>
<dbReference type="CDD" id="cd02037">
    <property type="entry name" value="Mrp_NBP35"/>
    <property type="match status" value="1"/>
</dbReference>
<dbReference type="PANTHER" id="PTHR42961">
    <property type="entry name" value="IRON-SULFUR PROTEIN NUBPL"/>
    <property type="match status" value="1"/>
</dbReference>
<dbReference type="InterPro" id="IPR044304">
    <property type="entry name" value="NUBPL-like"/>
</dbReference>
<evidence type="ECO:0000256" key="3">
    <source>
        <dbReference type="ARBA" id="ARBA00022840"/>
    </source>
</evidence>
<dbReference type="GO" id="GO:0005524">
    <property type="term" value="F:ATP binding"/>
    <property type="evidence" value="ECO:0007669"/>
    <property type="project" value="UniProtKB-KW"/>
</dbReference>
<dbReference type="GO" id="GO:0140663">
    <property type="term" value="F:ATP-dependent FeS chaperone activity"/>
    <property type="evidence" value="ECO:0007669"/>
    <property type="project" value="InterPro"/>
</dbReference>
<dbReference type="Pfam" id="PF01883">
    <property type="entry name" value="FeS_assembly_P"/>
    <property type="match status" value="1"/>
</dbReference>
<reference evidence="7" key="1">
    <citation type="submission" date="2016-10" db="EMBL/GenBank/DDBJ databases">
        <authorList>
            <person name="de Groot N.N."/>
        </authorList>
    </citation>
    <scope>NUCLEOTIDE SEQUENCE</scope>
</reference>
<dbReference type="SUPFAM" id="SSF52540">
    <property type="entry name" value="P-loop containing nucleoside triphosphate hydrolases"/>
    <property type="match status" value="1"/>
</dbReference>
<organism evidence="7">
    <name type="scientific">hydrothermal vent metagenome</name>
    <dbReference type="NCBI Taxonomy" id="652676"/>
    <lineage>
        <taxon>unclassified sequences</taxon>
        <taxon>metagenomes</taxon>
        <taxon>ecological metagenomes</taxon>
    </lineage>
</organism>
<dbReference type="InterPro" id="IPR000808">
    <property type="entry name" value="Mrp-like_CS"/>
</dbReference>
<evidence type="ECO:0000256" key="4">
    <source>
        <dbReference type="ARBA" id="ARBA00023004"/>
    </source>
</evidence>
<keyword evidence="4" id="KW-0408">Iron</keyword>
<dbReference type="InterPro" id="IPR034904">
    <property type="entry name" value="FSCA_dom_sf"/>
</dbReference>
<dbReference type="GO" id="GO:0046872">
    <property type="term" value="F:metal ion binding"/>
    <property type="evidence" value="ECO:0007669"/>
    <property type="project" value="UniProtKB-KW"/>
</dbReference>
<dbReference type="InterPro" id="IPR027417">
    <property type="entry name" value="P-loop_NTPase"/>
</dbReference>
<dbReference type="GO" id="GO:0051539">
    <property type="term" value="F:4 iron, 4 sulfur cluster binding"/>
    <property type="evidence" value="ECO:0007669"/>
    <property type="project" value="TreeGrafter"/>
</dbReference>
<evidence type="ECO:0000313" key="7">
    <source>
        <dbReference type="EMBL" id="SFV69979.1"/>
    </source>
</evidence>
<proteinExistence type="inferred from homology"/>
<feature type="domain" description="MIP18 family-like" evidence="6">
    <location>
        <begin position="5"/>
        <end position="74"/>
    </location>
</feature>
<dbReference type="AlphaFoldDB" id="A0A1W1CW23"/>
<dbReference type="PANTHER" id="PTHR42961:SF2">
    <property type="entry name" value="IRON-SULFUR PROTEIN NUBPL"/>
    <property type="match status" value="1"/>
</dbReference>
<protein>
    <submittedName>
        <fullName evidence="7">Putative ATP/GTP-binding protein (Mrp protein homolog)</fullName>
    </submittedName>
</protein>
<dbReference type="InterPro" id="IPR019591">
    <property type="entry name" value="Mrp/NBP35_ATP-bd"/>
</dbReference>
<dbReference type="Gene3D" id="3.30.300.130">
    <property type="entry name" value="Fe-S cluster assembly (FSCA)"/>
    <property type="match status" value="1"/>
</dbReference>
<evidence type="ECO:0000256" key="5">
    <source>
        <dbReference type="ARBA" id="ARBA00023014"/>
    </source>
</evidence>
<dbReference type="PROSITE" id="PS01215">
    <property type="entry name" value="MRP"/>
    <property type="match status" value="1"/>
</dbReference>
<dbReference type="GO" id="GO:0016226">
    <property type="term" value="P:iron-sulfur cluster assembly"/>
    <property type="evidence" value="ECO:0007669"/>
    <property type="project" value="InterPro"/>
</dbReference>
<keyword evidence="3" id="KW-0067">ATP-binding</keyword>